<evidence type="ECO:0000313" key="9">
    <source>
        <dbReference type="Proteomes" id="UP001597383"/>
    </source>
</evidence>
<keyword evidence="3 6" id="KW-0812">Transmembrane</keyword>
<evidence type="ECO:0000259" key="7">
    <source>
        <dbReference type="PROSITE" id="PS50928"/>
    </source>
</evidence>
<keyword evidence="4 6" id="KW-1133">Transmembrane helix</keyword>
<evidence type="ECO:0000256" key="1">
    <source>
        <dbReference type="ARBA" id="ARBA00004141"/>
    </source>
</evidence>
<evidence type="ECO:0000256" key="6">
    <source>
        <dbReference type="SAM" id="Phobius"/>
    </source>
</evidence>
<evidence type="ECO:0000313" key="8">
    <source>
        <dbReference type="EMBL" id="MFD2045377.1"/>
    </source>
</evidence>
<sequence length="305" mass="34463">MSNWRLWIGVISISFILFITLFGPFLAPYEKDYVEDTEYYYNSSDDFGVLSPPLPPSREHLFGTDQWGYDILTLLLYGAKYTVFVGIGVALLRIIIGGALGIWFGLSNRQHKGTSPSLGLLGSIPAFLIIYFLLIGITINPSLSVLELVFLQSSLMVLVGFPGVYSAVFSKTNEIKKELYIMATKALGAGKLRILWKHILPHLKGTLLVMFVKEIILVLTLIGQLGIFNILLGGTILRLGGPPVYISRSMDWAGLIGQWRSFIYDYQWILYFPLLAFIFLLFSFYMLSRGIEIKQKSSLRKYPYI</sequence>
<organism evidence="8 9">
    <name type="scientific">Ornithinibacillus salinisoli</name>
    <dbReference type="NCBI Taxonomy" id="1848459"/>
    <lineage>
        <taxon>Bacteria</taxon>
        <taxon>Bacillati</taxon>
        <taxon>Bacillota</taxon>
        <taxon>Bacilli</taxon>
        <taxon>Bacillales</taxon>
        <taxon>Bacillaceae</taxon>
        <taxon>Ornithinibacillus</taxon>
    </lineage>
</organism>
<accession>A0ABW4W0Q0</accession>
<evidence type="ECO:0000256" key="5">
    <source>
        <dbReference type="ARBA" id="ARBA00023136"/>
    </source>
</evidence>
<feature type="domain" description="ABC transmembrane type-1" evidence="7">
    <location>
        <begin position="79"/>
        <end position="287"/>
    </location>
</feature>
<keyword evidence="2" id="KW-0813">Transport</keyword>
<evidence type="ECO:0000256" key="4">
    <source>
        <dbReference type="ARBA" id="ARBA00022989"/>
    </source>
</evidence>
<reference evidence="9" key="1">
    <citation type="journal article" date="2019" name="Int. J. Syst. Evol. Microbiol.">
        <title>The Global Catalogue of Microorganisms (GCM) 10K type strain sequencing project: providing services to taxonomists for standard genome sequencing and annotation.</title>
        <authorList>
            <consortium name="The Broad Institute Genomics Platform"/>
            <consortium name="The Broad Institute Genome Sequencing Center for Infectious Disease"/>
            <person name="Wu L."/>
            <person name="Ma J."/>
        </authorList>
    </citation>
    <scope>NUCLEOTIDE SEQUENCE [LARGE SCALE GENOMIC DNA]</scope>
    <source>
        <strain evidence="9">R28</strain>
    </source>
</reference>
<feature type="transmembrane region" description="Helical" evidence="6">
    <location>
        <begin position="145"/>
        <end position="168"/>
    </location>
</feature>
<dbReference type="InterPro" id="IPR035906">
    <property type="entry name" value="MetI-like_sf"/>
</dbReference>
<protein>
    <submittedName>
        <fullName evidence="8">ABC transporter permease</fullName>
    </submittedName>
</protein>
<comment type="subcellular location">
    <subcellularLocation>
        <location evidence="1">Membrane</location>
        <topology evidence="1">Multi-pass membrane protein</topology>
    </subcellularLocation>
</comment>
<gene>
    <name evidence="8" type="ORF">ACFSJF_13940</name>
</gene>
<dbReference type="SUPFAM" id="SSF161098">
    <property type="entry name" value="MetI-like"/>
    <property type="match status" value="1"/>
</dbReference>
<dbReference type="Proteomes" id="UP001597383">
    <property type="component" value="Unassembled WGS sequence"/>
</dbReference>
<dbReference type="PANTHER" id="PTHR43839">
    <property type="entry name" value="OPPC IN A BINDING PROTEIN-DEPENDENT TRANSPORT SYSTEM"/>
    <property type="match status" value="1"/>
</dbReference>
<feature type="transmembrane region" description="Helical" evidence="6">
    <location>
        <begin position="7"/>
        <end position="27"/>
    </location>
</feature>
<dbReference type="Gene3D" id="1.10.3720.10">
    <property type="entry name" value="MetI-like"/>
    <property type="match status" value="1"/>
</dbReference>
<feature type="transmembrane region" description="Helical" evidence="6">
    <location>
        <begin position="81"/>
        <end position="106"/>
    </location>
</feature>
<feature type="transmembrane region" description="Helical" evidence="6">
    <location>
        <begin position="268"/>
        <end position="287"/>
    </location>
</feature>
<evidence type="ECO:0000256" key="3">
    <source>
        <dbReference type="ARBA" id="ARBA00022692"/>
    </source>
</evidence>
<feature type="transmembrane region" description="Helical" evidence="6">
    <location>
        <begin position="207"/>
        <end position="232"/>
    </location>
</feature>
<feature type="transmembrane region" description="Helical" evidence="6">
    <location>
        <begin position="118"/>
        <end position="139"/>
    </location>
</feature>
<proteinExistence type="predicted"/>
<evidence type="ECO:0000256" key="2">
    <source>
        <dbReference type="ARBA" id="ARBA00022448"/>
    </source>
</evidence>
<dbReference type="CDD" id="cd06261">
    <property type="entry name" value="TM_PBP2"/>
    <property type="match status" value="1"/>
</dbReference>
<dbReference type="EMBL" id="JBHUHQ010000019">
    <property type="protein sequence ID" value="MFD2045377.1"/>
    <property type="molecule type" value="Genomic_DNA"/>
</dbReference>
<comment type="caution">
    <text evidence="8">The sequence shown here is derived from an EMBL/GenBank/DDBJ whole genome shotgun (WGS) entry which is preliminary data.</text>
</comment>
<dbReference type="InterPro" id="IPR000515">
    <property type="entry name" value="MetI-like"/>
</dbReference>
<keyword evidence="9" id="KW-1185">Reference proteome</keyword>
<keyword evidence="5 6" id="KW-0472">Membrane</keyword>
<dbReference type="PROSITE" id="PS50928">
    <property type="entry name" value="ABC_TM1"/>
    <property type="match status" value="1"/>
</dbReference>
<name>A0ABW4W0Q0_9BACI</name>
<dbReference type="RefSeq" id="WP_377558019.1">
    <property type="nucleotide sequence ID" value="NZ_JBHUHQ010000019.1"/>
</dbReference>
<dbReference type="PANTHER" id="PTHR43839:SF3">
    <property type="entry name" value="OLIGOPEPTIDE ABC TRANSPORTER, PERMEASE PROTEIN"/>
    <property type="match status" value="1"/>
</dbReference>